<evidence type="ECO:0000256" key="1">
    <source>
        <dbReference type="ARBA" id="ARBA00004186"/>
    </source>
</evidence>
<evidence type="ECO:0000256" key="7">
    <source>
        <dbReference type="ARBA" id="ARBA00023054"/>
    </source>
</evidence>
<keyword evidence="7" id="KW-0175">Coiled coil</keyword>
<comment type="similarity">
    <text evidence="2">Belongs to the HAUS3 family.</text>
</comment>
<accession>A0AAD1WMD2</accession>
<reference evidence="11" key="1">
    <citation type="submission" date="2022-03" db="EMBL/GenBank/DDBJ databases">
        <authorList>
            <person name="Alioto T."/>
            <person name="Alioto T."/>
            <person name="Gomez Garrido J."/>
        </authorList>
    </citation>
    <scope>NUCLEOTIDE SEQUENCE</scope>
</reference>
<dbReference type="GO" id="GO:0051225">
    <property type="term" value="P:spindle assembly"/>
    <property type="evidence" value="ECO:0007669"/>
    <property type="project" value="InterPro"/>
</dbReference>
<dbReference type="GO" id="GO:0005815">
    <property type="term" value="C:microtubule organizing center"/>
    <property type="evidence" value="ECO:0007669"/>
    <property type="project" value="TreeGrafter"/>
</dbReference>
<dbReference type="GO" id="GO:0005874">
    <property type="term" value="C:microtubule"/>
    <property type="evidence" value="ECO:0007669"/>
    <property type="project" value="UniProtKB-KW"/>
</dbReference>
<dbReference type="PANTHER" id="PTHR19378:SF6">
    <property type="entry name" value="HAUS AUGMIN-LIKE COMPLEX SUBUNIT 3 ISOFORM X1"/>
    <property type="match status" value="1"/>
</dbReference>
<dbReference type="GO" id="GO:0031023">
    <property type="term" value="P:microtubule organizing center organization"/>
    <property type="evidence" value="ECO:0007669"/>
    <property type="project" value="TreeGrafter"/>
</dbReference>
<dbReference type="InterPro" id="IPR026206">
    <property type="entry name" value="HAUS3"/>
</dbReference>
<evidence type="ECO:0000256" key="8">
    <source>
        <dbReference type="ARBA" id="ARBA00023212"/>
    </source>
</evidence>
<evidence type="ECO:0000256" key="6">
    <source>
        <dbReference type="ARBA" id="ARBA00022776"/>
    </source>
</evidence>
<evidence type="ECO:0000256" key="3">
    <source>
        <dbReference type="ARBA" id="ARBA00022490"/>
    </source>
</evidence>
<protein>
    <recommendedName>
        <fullName evidence="10">HAUS augmin-like complex subunit 3 N-terminal domain-containing protein</fullName>
    </recommendedName>
</protein>
<evidence type="ECO:0000259" key="10">
    <source>
        <dbReference type="Pfam" id="PF14932"/>
    </source>
</evidence>
<dbReference type="PANTHER" id="PTHR19378">
    <property type="entry name" value="GOLGIN- RELATED"/>
    <property type="match status" value="1"/>
</dbReference>
<keyword evidence="3" id="KW-0963">Cytoplasm</keyword>
<evidence type="ECO:0000313" key="11">
    <source>
        <dbReference type="EMBL" id="CAH2314516.1"/>
    </source>
</evidence>
<evidence type="ECO:0000256" key="9">
    <source>
        <dbReference type="ARBA" id="ARBA00023306"/>
    </source>
</evidence>
<evidence type="ECO:0000256" key="2">
    <source>
        <dbReference type="ARBA" id="ARBA00009645"/>
    </source>
</evidence>
<sequence>MIQESPCVPRHPHRNVMLSRQRSTCFLLDPPRVQGSDFVEMLRLIDYPGASGLKGEDFDWLSEGNEEAEMFLGWLCGMVDQRNVLNDEQLEAHNALLASGKPLLETEELQKLCRTDGGDGEDVDMGFEPEGHKALNELEAEVKTLKTLRSHRLRTRNKMESLSLTLRCNHLSLAKFEKEEEKKLNRIKETLATLNTKSNTTLTNLSEAMKEFEELHTSVPNVFLSSLDIEGYIELEENCWDEIQFLSMGQLNKEKEESDRVKAQKELETETERVRTAWASQKVQLSIAQGTLHSKEEALRWVQRTREEQTWDPQQIPLLEREIQTLEAEVEFLQTNRIPALVCESSIGPCLSAQMEWLMVEKQRLTRLEDGHVPLTSAMHHQLSRLQLIERGFYEELKVHSFIFQEIKVVQEKNATRLNNLEKQLQGPRDLWMSLQLLSPIRIASKDHTAQELNKMFSSMLSEPTNKKELFPKYDVLGMKGASLIHELISLRKGLRATLPQISSLETECEKLQQSLLRGTRNLQLRDPTFFVLALTQSFEQLYGAVSQFNQWCLDCLRDKERKKHIIQTSRLEQERRLYVLFYRDPALLASTVEELEQRVHELTVG</sequence>
<comment type="subcellular location">
    <subcellularLocation>
        <location evidence="1">Cytoplasm</location>
        <location evidence="1">Cytoskeleton</location>
        <location evidence="1">Spindle</location>
    </subcellularLocation>
</comment>
<name>A0AAD1WMD2_PELCU</name>
<organism evidence="11 12">
    <name type="scientific">Pelobates cultripes</name>
    <name type="common">Western spadefoot toad</name>
    <dbReference type="NCBI Taxonomy" id="61616"/>
    <lineage>
        <taxon>Eukaryota</taxon>
        <taxon>Metazoa</taxon>
        <taxon>Chordata</taxon>
        <taxon>Craniata</taxon>
        <taxon>Vertebrata</taxon>
        <taxon>Euteleostomi</taxon>
        <taxon>Amphibia</taxon>
        <taxon>Batrachia</taxon>
        <taxon>Anura</taxon>
        <taxon>Pelobatoidea</taxon>
        <taxon>Pelobatidae</taxon>
        <taxon>Pelobates</taxon>
    </lineage>
</organism>
<feature type="domain" description="HAUS augmin-like complex subunit 3 N-terminal" evidence="10">
    <location>
        <begin position="60"/>
        <end position="245"/>
    </location>
</feature>
<dbReference type="GO" id="GO:0051301">
    <property type="term" value="P:cell division"/>
    <property type="evidence" value="ECO:0007669"/>
    <property type="project" value="UniProtKB-KW"/>
</dbReference>
<evidence type="ECO:0000313" key="12">
    <source>
        <dbReference type="Proteomes" id="UP001295444"/>
    </source>
</evidence>
<keyword evidence="9" id="KW-0131">Cell cycle</keyword>
<evidence type="ECO:0000256" key="5">
    <source>
        <dbReference type="ARBA" id="ARBA00022701"/>
    </source>
</evidence>
<dbReference type="Proteomes" id="UP001295444">
    <property type="component" value="Chromosome 09"/>
</dbReference>
<dbReference type="InterPro" id="IPR032733">
    <property type="entry name" value="HAUS3_N"/>
</dbReference>
<keyword evidence="5" id="KW-0493">Microtubule</keyword>
<dbReference type="AlphaFoldDB" id="A0AAD1WMD2"/>
<dbReference type="EMBL" id="OW240920">
    <property type="protein sequence ID" value="CAH2314516.1"/>
    <property type="molecule type" value="Genomic_DNA"/>
</dbReference>
<gene>
    <name evidence="11" type="ORF">PECUL_23A058651</name>
</gene>
<evidence type="ECO:0000256" key="4">
    <source>
        <dbReference type="ARBA" id="ARBA00022618"/>
    </source>
</evidence>
<proteinExistence type="inferred from homology"/>
<dbReference type="GO" id="GO:0070652">
    <property type="term" value="C:HAUS complex"/>
    <property type="evidence" value="ECO:0007669"/>
    <property type="project" value="InterPro"/>
</dbReference>
<keyword evidence="6" id="KW-0498">Mitosis</keyword>
<keyword evidence="4" id="KW-0132">Cell division</keyword>
<keyword evidence="12" id="KW-1185">Reference proteome</keyword>
<dbReference type="Pfam" id="PF14932">
    <property type="entry name" value="HAUS-augmin3"/>
    <property type="match status" value="1"/>
</dbReference>
<keyword evidence="8" id="KW-0206">Cytoskeleton</keyword>
<dbReference type="GO" id="GO:0072686">
    <property type="term" value="C:mitotic spindle"/>
    <property type="evidence" value="ECO:0007669"/>
    <property type="project" value="TreeGrafter"/>
</dbReference>